<evidence type="ECO:0000259" key="8">
    <source>
        <dbReference type="Pfam" id="PF06441"/>
    </source>
</evidence>
<comment type="caution">
    <text evidence="9">The sequence shown here is derived from an EMBL/GenBank/DDBJ whole genome shotgun (WGS) entry which is preliminary data.</text>
</comment>
<name>A0AAV1JF90_9NEOP</name>
<feature type="domain" description="Epoxide hydrolase N-terminal" evidence="8">
    <location>
        <begin position="75"/>
        <end position="184"/>
    </location>
</feature>
<evidence type="ECO:0000256" key="5">
    <source>
        <dbReference type="ARBA" id="ARBA00022801"/>
    </source>
</evidence>
<comment type="catalytic activity">
    <reaction evidence="6">
        <text>cis-stilbene oxide + H2O = (1R,2R)-hydrobenzoin</text>
        <dbReference type="Rhea" id="RHEA:23900"/>
        <dbReference type="ChEBI" id="CHEBI:15377"/>
        <dbReference type="ChEBI" id="CHEBI:50004"/>
        <dbReference type="ChEBI" id="CHEBI:50014"/>
        <dbReference type="EC" id="3.3.2.9"/>
    </reaction>
</comment>
<keyword evidence="7" id="KW-0812">Transmembrane</keyword>
<dbReference type="PRINTS" id="PR00412">
    <property type="entry name" value="EPOXHYDRLASE"/>
</dbReference>
<comment type="catalytic activity">
    <reaction evidence="1 6">
        <text>1-(4-methoxyphenyl)-N-methyl-N-[(3-methyloxetan-3-yl)methyl]methanamine + H2O = 2-{[(4-methoxybenzyl)(methyl)amino]methyl}-2-methylpropane-1,3-diol</text>
        <dbReference type="Rhea" id="RHEA:55764"/>
        <dbReference type="ChEBI" id="CHEBI:15377"/>
        <dbReference type="ChEBI" id="CHEBI:139161"/>
        <dbReference type="ChEBI" id="CHEBI:139164"/>
        <dbReference type="EC" id="3.3.2.9"/>
    </reaction>
</comment>
<dbReference type="SUPFAM" id="SSF53474">
    <property type="entry name" value="alpha/beta-Hydrolases"/>
    <property type="match status" value="1"/>
</dbReference>
<accession>A0AAV1JF90</accession>
<dbReference type="GO" id="GO:0005789">
    <property type="term" value="C:endoplasmic reticulum membrane"/>
    <property type="evidence" value="ECO:0007669"/>
    <property type="project" value="UniProtKB-SubCell"/>
</dbReference>
<keyword evidence="6" id="KW-0256">Endoplasmic reticulum</keyword>
<evidence type="ECO:0000313" key="10">
    <source>
        <dbReference type="Proteomes" id="UP001497472"/>
    </source>
</evidence>
<protein>
    <recommendedName>
        <fullName evidence="6">Epoxide hydrolase</fullName>
        <ecNumber evidence="6">3.3.2.9</ecNumber>
    </recommendedName>
</protein>
<keyword evidence="4 6" id="KW-0058">Aromatic hydrocarbons catabolism</keyword>
<evidence type="ECO:0000256" key="7">
    <source>
        <dbReference type="SAM" id="Phobius"/>
    </source>
</evidence>
<dbReference type="InterPro" id="IPR016292">
    <property type="entry name" value="Epoxide_hydrolase"/>
</dbReference>
<dbReference type="EMBL" id="CAVLEF010000009">
    <property type="protein sequence ID" value="CAK1547629.1"/>
    <property type="molecule type" value="Genomic_DNA"/>
</dbReference>
<dbReference type="Pfam" id="PF06441">
    <property type="entry name" value="EHN"/>
    <property type="match status" value="1"/>
</dbReference>
<comment type="similarity">
    <text evidence="3 6">Belongs to the peptidase S33 family.</text>
</comment>
<sequence>MAKKKDDKKSTQKSENNVKQHKASFSPFFLFASIAVVIFSVSALQFYITLTSVPDLPQLDLDKCWGVNCSVDESIRKFRIVFSDAMLENIRRKFETYRRATRMKSLEESASYGINSDALGQVFAHWQFKYKYPARQRYFNHYEHFKTKIQGLDVHFMHVKPQSKTVKVVPVLLLHGFPSSIKEFYEAIPLLTEPRPGYDFVFEIIVPSLPGFGFSQGPVRQGLSAYQIAIMMRNLMQRLGHKQYYVHGGNIGHNIGTHMATLFPREVLGYHTTFPINFSRVADLMWLVGSVFPKWVGNEFADRMYPLSEKMAYYLEEFGSLHLQSTKPDTIGIALQDTPLGLGAYIIDRILAFTDPTHKLKEDGGLSSYNTTDLIDNVMVYWSSGSITTAMRLYKELVKNRDIEEVLAQIPTPVPTWALRPKHELYHSPDFILRWKYPNLVGVTNFDEGGHYFALEKPTVFADDLFKAVNSFLKLKK</sequence>
<feature type="transmembrane region" description="Helical" evidence="7">
    <location>
        <begin position="28"/>
        <end position="48"/>
    </location>
</feature>
<dbReference type="GO" id="GO:0097176">
    <property type="term" value="P:epoxide metabolic process"/>
    <property type="evidence" value="ECO:0007669"/>
    <property type="project" value="TreeGrafter"/>
</dbReference>
<reference evidence="9 10" key="1">
    <citation type="submission" date="2023-11" db="EMBL/GenBank/DDBJ databases">
        <authorList>
            <person name="Okamura Y."/>
        </authorList>
    </citation>
    <scope>NUCLEOTIDE SEQUENCE [LARGE SCALE GENOMIC DNA]</scope>
</reference>
<dbReference type="PANTHER" id="PTHR21661:SF35">
    <property type="entry name" value="EPOXIDE HYDROLASE"/>
    <property type="match status" value="1"/>
</dbReference>
<evidence type="ECO:0000256" key="6">
    <source>
        <dbReference type="PIRNR" id="PIRNR001112"/>
    </source>
</evidence>
<dbReference type="InterPro" id="IPR029058">
    <property type="entry name" value="AB_hydrolase_fold"/>
</dbReference>
<comment type="function">
    <text evidence="6">Catalyzes juvenile hormone hydrolysis.</text>
</comment>
<evidence type="ECO:0000256" key="2">
    <source>
        <dbReference type="ARBA" id="ARBA00004111"/>
    </source>
</evidence>
<gene>
    <name evidence="9" type="ORF">LNINA_LOCUS7089</name>
</gene>
<keyword evidence="5 6" id="KW-0378">Hydrolase</keyword>
<dbReference type="PIRSF" id="PIRSF001112">
    <property type="entry name" value="Epoxide_hydrolase"/>
    <property type="match status" value="1"/>
</dbReference>
<dbReference type="AlphaFoldDB" id="A0AAV1JF90"/>
<comment type="subcellular location">
    <subcellularLocation>
        <location evidence="6">Endoplasmic reticulum membrane</location>
    </subcellularLocation>
    <subcellularLocation>
        <location evidence="2">Microsome membrane</location>
        <topology evidence="2">Single-pass membrane protein</topology>
    </subcellularLocation>
</comment>
<keyword evidence="6 7" id="KW-0472">Membrane</keyword>
<evidence type="ECO:0000256" key="4">
    <source>
        <dbReference type="ARBA" id="ARBA00022797"/>
    </source>
</evidence>
<keyword evidence="10" id="KW-1185">Reference proteome</keyword>
<dbReference type="InterPro" id="IPR000639">
    <property type="entry name" value="Epox_hydrolase-like"/>
</dbReference>
<dbReference type="InterPro" id="IPR010497">
    <property type="entry name" value="Epoxide_hydro_N"/>
</dbReference>
<evidence type="ECO:0000313" key="9">
    <source>
        <dbReference type="EMBL" id="CAK1547629.1"/>
    </source>
</evidence>
<dbReference type="PANTHER" id="PTHR21661">
    <property type="entry name" value="EPOXIDE HYDROLASE 1-RELATED"/>
    <property type="match status" value="1"/>
</dbReference>
<dbReference type="Proteomes" id="UP001497472">
    <property type="component" value="Unassembled WGS sequence"/>
</dbReference>
<dbReference type="Gene3D" id="3.40.50.1820">
    <property type="entry name" value="alpha/beta hydrolase"/>
    <property type="match status" value="1"/>
</dbReference>
<evidence type="ECO:0000256" key="3">
    <source>
        <dbReference type="ARBA" id="ARBA00010088"/>
    </source>
</evidence>
<evidence type="ECO:0000256" key="1">
    <source>
        <dbReference type="ARBA" id="ARBA00000221"/>
    </source>
</evidence>
<dbReference type="EC" id="3.3.2.9" evidence="6"/>
<dbReference type="GO" id="GO:0033961">
    <property type="term" value="F:cis-stilbene-oxide hydrolase activity"/>
    <property type="evidence" value="ECO:0007669"/>
    <property type="project" value="UniProtKB-UniRule"/>
</dbReference>
<organism evidence="9 10">
    <name type="scientific">Leptosia nina</name>
    <dbReference type="NCBI Taxonomy" id="320188"/>
    <lineage>
        <taxon>Eukaryota</taxon>
        <taxon>Metazoa</taxon>
        <taxon>Ecdysozoa</taxon>
        <taxon>Arthropoda</taxon>
        <taxon>Hexapoda</taxon>
        <taxon>Insecta</taxon>
        <taxon>Pterygota</taxon>
        <taxon>Neoptera</taxon>
        <taxon>Endopterygota</taxon>
        <taxon>Lepidoptera</taxon>
        <taxon>Glossata</taxon>
        <taxon>Ditrysia</taxon>
        <taxon>Papilionoidea</taxon>
        <taxon>Pieridae</taxon>
        <taxon>Pierinae</taxon>
        <taxon>Leptosia</taxon>
    </lineage>
</organism>
<keyword evidence="7" id="KW-1133">Transmembrane helix</keyword>
<proteinExistence type="inferred from homology"/>